<dbReference type="Gene3D" id="2.40.50.140">
    <property type="entry name" value="Nucleic acid-binding proteins"/>
    <property type="match status" value="1"/>
</dbReference>
<feature type="domain" description="Exosome complex component N-terminal" evidence="7">
    <location>
        <begin position="25"/>
        <end position="58"/>
    </location>
</feature>
<evidence type="ECO:0000259" key="9">
    <source>
        <dbReference type="Pfam" id="PF21266"/>
    </source>
</evidence>
<dbReference type="PANTHER" id="PTHR21321">
    <property type="entry name" value="PNAS-3 RELATED"/>
    <property type="match status" value="1"/>
</dbReference>
<dbReference type="GO" id="GO:0000177">
    <property type="term" value="C:cytoplasmic exosome (RNase complex)"/>
    <property type="evidence" value="ECO:0007669"/>
    <property type="project" value="TreeGrafter"/>
</dbReference>
<keyword evidence="4" id="KW-0271">Exosome</keyword>
<dbReference type="GO" id="GO:0034475">
    <property type="term" value="P:U4 snRNA 3'-end processing"/>
    <property type="evidence" value="ECO:0007669"/>
    <property type="project" value="TreeGrafter"/>
</dbReference>
<dbReference type="GO" id="GO:0010468">
    <property type="term" value="P:regulation of gene expression"/>
    <property type="evidence" value="ECO:0007669"/>
    <property type="project" value="UniProtKB-ARBA"/>
</dbReference>
<dbReference type="Pfam" id="PF21266">
    <property type="entry name" value="S1_RRP4"/>
    <property type="match status" value="1"/>
</dbReference>
<evidence type="ECO:0000259" key="8">
    <source>
        <dbReference type="Pfam" id="PF15985"/>
    </source>
</evidence>
<feature type="domain" description="K Homology" evidence="8">
    <location>
        <begin position="168"/>
        <end position="209"/>
    </location>
</feature>
<dbReference type="Gene3D" id="2.40.50.100">
    <property type="match status" value="1"/>
</dbReference>
<dbReference type="InterPro" id="IPR004088">
    <property type="entry name" value="KH_dom_type_1"/>
</dbReference>
<evidence type="ECO:0000313" key="10">
    <source>
        <dbReference type="EMBL" id="KAK7873129.1"/>
    </source>
</evidence>
<dbReference type="InterPro" id="IPR036612">
    <property type="entry name" value="KH_dom_type_1_sf"/>
</dbReference>
<dbReference type="GO" id="GO:0000467">
    <property type="term" value="P:exonucleolytic trimming to generate mature 3'-end of 5.8S rRNA from tricistronic rRNA transcript (SSU-rRNA, 5.8S rRNA, LSU-rRNA)"/>
    <property type="evidence" value="ECO:0007669"/>
    <property type="project" value="TreeGrafter"/>
</dbReference>
<feature type="domain" description="RRP4 S1" evidence="9">
    <location>
        <begin position="74"/>
        <end position="146"/>
    </location>
</feature>
<evidence type="ECO:0000256" key="5">
    <source>
        <dbReference type="ARBA" id="ARBA00022884"/>
    </source>
</evidence>
<accession>A0AAN9WML9</accession>
<dbReference type="GO" id="GO:0071038">
    <property type="term" value="P:TRAMP-dependent tRNA surveillance pathway"/>
    <property type="evidence" value="ECO:0007669"/>
    <property type="project" value="TreeGrafter"/>
</dbReference>
<keyword evidence="5" id="KW-0694">RNA-binding</keyword>
<evidence type="ECO:0000256" key="1">
    <source>
        <dbReference type="ARBA" id="ARBA00004123"/>
    </source>
</evidence>
<name>A0AAN9WML9_9ORTH</name>
<sequence>MPPTIRLASERVELRKVQDDNPPKIYTPGEVVHQGTDYLRGHGTYLDEDCVKSSVAGICQKINKWLIVRPIKKRYNGEVGDVVVGRISDLQMKRWRVDTNARLDSILLLSSVNLPTGELRRRSAEDEATMRKYLQEGDLICAEVQQVFNDHSLSLYTRSLKYGKLGQGTLVKVFPSLVKRQKTHFHDFPWGTSAILGNNGYIFIYPTSQRSGKEGDGYKEDAEETITLEERENIARVRNCIVALAHYKQMLYDTSIAVAFEESKKYEITQLLTPEVMAKIASVAQQSLLQHSRNH</sequence>
<dbReference type="PANTHER" id="PTHR21321:SF4">
    <property type="entry name" value="EXOSOME COMPLEX COMPONENT RRP4"/>
    <property type="match status" value="1"/>
</dbReference>
<keyword evidence="6" id="KW-0539">Nucleus</keyword>
<dbReference type="GO" id="GO:0071051">
    <property type="term" value="P:poly(A)-dependent snoRNA 3'-end processing"/>
    <property type="evidence" value="ECO:0007669"/>
    <property type="project" value="TreeGrafter"/>
</dbReference>
<dbReference type="InterPro" id="IPR026699">
    <property type="entry name" value="Exosome_RNA_bind1/RRP40/RRP4"/>
</dbReference>
<proteinExistence type="inferred from homology"/>
<keyword evidence="3" id="KW-0698">rRNA processing</keyword>
<dbReference type="AlphaFoldDB" id="A0AAN9WML9"/>
<dbReference type="GO" id="GO:0071035">
    <property type="term" value="P:nuclear polyadenylation-dependent rRNA catabolic process"/>
    <property type="evidence" value="ECO:0007669"/>
    <property type="project" value="TreeGrafter"/>
</dbReference>
<dbReference type="GO" id="GO:0071034">
    <property type="term" value="P:CUT catabolic process"/>
    <property type="evidence" value="ECO:0007669"/>
    <property type="project" value="TreeGrafter"/>
</dbReference>
<evidence type="ECO:0000256" key="2">
    <source>
        <dbReference type="ARBA" id="ARBA00009155"/>
    </source>
</evidence>
<dbReference type="CDD" id="cd22525">
    <property type="entry name" value="KH-I_Rrp4_eukar"/>
    <property type="match status" value="1"/>
</dbReference>
<comment type="caution">
    <text evidence="10">The sequence shown here is derived from an EMBL/GenBank/DDBJ whole genome shotgun (WGS) entry which is preliminary data.</text>
</comment>
<protein>
    <recommendedName>
        <fullName evidence="12">Ribosomal RNA-processing protein 4</fullName>
    </recommendedName>
</protein>
<dbReference type="FunFam" id="2.40.50.140:FF:000038">
    <property type="entry name" value="Exosome complex component RRP4"/>
    <property type="match status" value="1"/>
</dbReference>
<evidence type="ECO:0000313" key="11">
    <source>
        <dbReference type="Proteomes" id="UP001378592"/>
    </source>
</evidence>
<dbReference type="Proteomes" id="UP001378592">
    <property type="component" value="Unassembled WGS sequence"/>
</dbReference>
<evidence type="ECO:0000259" key="7">
    <source>
        <dbReference type="Pfam" id="PF14382"/>
    </source>
</evidence>
<dbReference type="InterPro" id="IPR048565">
    <property type="entry name" value="S1_RRP4"/>
</dbReference>
<organism evidence="10 11">
    <name type="scientific">Gryllus longicercus</name>
    <dbReference type="NCBI Taxonomy" id="2509291"/>
    <lineage>
        <taxon>Eukaryota</taxon>
        <taxon>Metazoa</taxon>
        <taxon>Ecdysozoa</taxon>
        <taxon>Arthropoda</taxon>
        <taxon>Hexapoda</taxon>
        <taxon>Insecta</taxon>
        <taxon>Pterygota</taxon>
        <taxon>Neoptera</taxon>
        <taxon>Polyneoptera</taxon>
        <taxon>Orthoptera</taxon>
        <taxon>Ensifera</taxon>
        <taxon>Gryllidea</taxon>
        <taxon>Grylloidea</taxon>
        <taxon>Gryllidae</taxon>
        <taxon>Gryllinae</taxon>
        <taxon>Gryllus</taxon>
    </lineage>
</organism>
<comment type="similarity">
    <text evidence="2">Belongs to the RRP4 family.</text>
</comment>
<dbReference type="GO" id="GO:0000176">
    <property type="term" value="C:nuclear exosome (RNase complex)"/>
    <property type="evidence" value="ECO:0007669"/>
    <property type="project" value="TreeGrafter"/>
</dbReference>
<dbReference type="EMBL" id="JAZDUA010000016">
    <property type="protein sequence ID" value="KAK7873129.1"/>
    <property type="molecule type" value="Genomic_DNA"/>
</dbReference>
<comment type="subcellular location">
    <subcellularLocation>
        <location evidence="1">Nucleus</location>
    </subcellularLocation>
</comment>
<keyword evidence="11" id="KW-1185">Reference proteome</keyword>
<dbReference type="SUPFAM" id="SSF50249">
    <property type="entry name" value="Nucleic acid-binding proteins"/>
    <property type="match status" value="1"/>
</dbReference>
<dbReference type="CDD" id="cd05789">
    <property type="entry name" value="S1_Rrp4"/>
    <property type="match status" value="1"/>
</dbReference>
<dbReference type="InterPro" id="IPR012340">
    <property type="entry name" value="NA-bd_OB-fold"/>
</dbReference>
<evidence type="ECO:0000256" key="6">
    <source>
        <dbReference type="ARBA" id="ARBA00023242"/>
    </source>
</evidence>
<dbReference type="InterPro" id="IPR025721">
    <property type="entry name" value="Exosome_cplx_N_dom"/>
</dbReference>
<dbReference type="SUPFAM" id="SSF110324">
    <property type="entry name" value="Ribosomal L27 protein-like"/>
    <property type="match status" value="1"/>
</dbReference>
<reference evidence="10 11" key="1">
    <citation type="submission" date="2024-03" db="EMBL/GenBank/DDBJ databases">
        <title>The genome assembly and annotation of the cricket Gryllus longicercus Weissman &amp; Gray.</title>
        <authorList>
            <person name="Szrajer S."/>
            <person name="Gray D."/>
            <person name="Ylla G."/>
        </authorList>
    </citation>
    <scope>NUCLEOTIDE SEQUENCE [LARGE SCALE GENOMIC DNA]</scope>
    <source>
        <strain evidence="10">DAG 2021-001</strain>
        <tissue evidence="10">Whole body minus gut</tissue>
    </source>
</reference>
<gene>
    <name evidence="10" type="ORF">R5R35_006355</name>
</gene>
<dbReference type="SUPFAM" id="SSF54791">
    <property type="entry name" value="Eukaryotic type KH-domain (KH-domain type I)"/>
    <property type="match status" value="1"/>
</dbReference>
<evidence type="ECO:0000256" key="3">
    <source>
        <dbReference type="ARBA" id="ARBA00022552"/>
    </source>
</evidence>
<dbReference type="GO" id="GO:0003723">
    <property type="term" value="F:RNA binding"/>
    <property type="evidence" value="ECO:0007669"/>
    <property type="project" value="UniProtKB-KW"/>
</dbReference>
<dbReference type="Pfam" id="PF14382">
    <property type="entry name" value="ECR1_N"/>
    <property type="match status" value="1"/>
</dbReference>
<evidence type="ECO:0008006" key="12">
    <source>
        <dbReference type="Google" id="ProtNLM"/>
    </source>
</evidence>
<evidence type="ECO:0000256" key="4">
    <source>
        <dbReference type="ARBA" id="ARBA00022835"/>
    </source>
</evidence>
<dbReference type="Pfam" id="PF15985">
    <property type="entry name" value="KH_6"/>
    <property type="match status" value="1"/>
</dbReference>